<name>A0ACC2CRN3_DIPCM</name>
<evidence type="ECO:0000313" key="2">
    <source>
        <dbReference type="Proteomes" id="UP001162992"/>
    </source>
</evidence>
<sequence length="774" mass="82669">MVMATIQSLCLLSFLLLLHHVFAGRLATNPTKKVYIVYMGQINNLERTRIEAKHHEMLVIATRSEMVAKESVLYHYTHSFSGFAAMLSDLEATTISTMIGVVSIFESKVRTLQTTRSWDFLGIEKGKSTNSRSHFHDLWIKANFGQDVIVGLLDTGIWPESPSFHDGSLPPIPTRWKGTCEVGDQFNTSHCNRKLIGARYYKRGYEQQVGPINAKDSSGDYLSPRDAVGHGSHTSSTAAGNFVTNASLYGLASGVAKGGAPHARIAMYKVCWSDVGCTDADILAAMSDGIKDGVDLFSISLGFNPEPHFEENALAIGAFHATVQGISVICAAGNSGPTPATASNLAPWILTVAASTIDRDFPSPAILGNGTILKGQSLSPYKLADKYFPLIFAGDAAIDNSTTASACKANSLDPKKVQGKIVLCMRGNDFGTEDGEEVLNAGGIACILGNSPANGKHLFLDVSLLPETNINVDDAVIAQEYIRLNRNAKAKIVPTRTLLGTKPAPVVADFSSKGPNSLNPDILKPDITAPGVRILAAWSGANSPSGLPFDHRRVAFNILQGTSMACPHVAGVVALLKSIHPSWSPAAIKSAIMTTATIVNNLNQPITTALGDEANSFDFGSGHINPNAAIDPGLIYDTQPKDYVLFLCKAGYNNSAIKLITGLNLTCGTKVPSISNLNYPSVAITNLRKVRTVTRTLTNVGSKGSMYVVTIQAPHGISVEIVPTSLYFAAQGVSKSFTIKFTPSHPSNGSYLFGSYEWFDGVHAVRSPIVVSTI</sequence>
<comment type="caution">
    <text evidence="1">The sequence shown here is derived from an EMBL/GenBank/DDBJ whole genome shotgun (WGS) entry which is preliminary data.</text>
</comment>
<dbReference type="Proteomes" id="UP001162992">
    <property type="component" value="Chromosome 9"/>
</dbReference>
<reference evidence="2" key="1">
    <citation type="journal article" date="2024" name="Proc. Natl. Acad. Sci. U.S.A.">
        <title>Extraordinary preservation of gene collinearity over three hundred million years revealed in homosporous lycophytes.</title>
        <authorList>
            <person name="Li C."/>
            <person name="Wickell D."/>
            <person name="Kuo L.Y."/>
            <person name="Chen X."/>
            <person name="Nie B."/>
            <person name="Liao X."/>
            <person name="Peng D."/>
            <person name="Ji J."/>
            <person name="Jenkins J."/>
            <person name="Williams M."/>
            <person name="Shu S."/>
            <person name="Plott C."/>
            <person name="Barry K."/>
            <person name="Rajasekar S."/>
            <person name="Grimwood J."/>
            <person name="Han X."/>
            <person name="Sun S."/>
            <person name="Hou Z."/>
            <person name="He W."/>
            <person name="Dai G."/>
            <person name="Sun C."/>
            <person name="Schmutz J."/>
            <person name="Leebens-Mack J.H."/>
            <person name="Li F.W."/>
            <person name="Wang L."/>
        </authorList>
    </citation>
    <scope>NUCLEOTIDE SEQUENCE [LARGE SCALE GENOMIC DNA]</scope>
    <source>
        <strain evidence="2">cv. PW_Plant_1</strain>
    </source>
</reference>
<gene>
    <name evidence="1" type="ORF">O6H91_09G089000</name>
</gene>
<dbReference type="EMBL" id="CM055100">
    <property type="protein sequence ID" value="KAJ7544681.1"/>
    <property type="molecule type" value="Genomic_DNA"/>
</dbReference>
<evidence type="ECO:0000313" key="1">
    <source>
        <dbReference type="EMBL" id="KAJ7544681.1"/>
    </source>
</evidence>
<keyword evidence="2" id="KW-1185">Reference proteome</keyword>
<accession>A0ACC2CRN3</accession>
<protein>
    <submittedName>
        <fullName evidence="1">Uncharacterized protein</fullName>
    </submittedName>
</protein>
<organism evidence="1 2">
    <name type="scientific">Diphasiastrum complanatum</name>
    <name type="common">Issler's clubmoss</name>
    <name type="synonym">Lycopodium complanatum</name>
    <dbReference type="NCBI Taxonomy" id="34168"/>
    <lineage>
        <taxon>Eukaryota</taxon>
        <taxon>Viridiplantae</taxon>
        <taxon>Streptophyta</taxon>
        <taxon>Embryophyta</taxon>
        <taxon>Tracheophyta</taxon>
        <taxon>Lycopodiopsida</taxon>
        <taxon>Lycopodiales</taxon>
        <taxon>Lycopodiaceae</taxon>
        <taxon>Lycopodioideae</taxon>
        <taxon>Diphasiastrum</taxon>
    </lineage>
</organism>
<proteinExistence type="predicted"/>